<dbReference type="Gene3D" id="1.10.290.10">
    <property type="entry name" value="Topoisomerase I, domain 4"/>
    <property type="match status" value="1"/>
</dbReference>
<dbReference type="Pfam" id="PF01131">
    <property type="entry name" value="Topoisom_bac"/>
    <property type="match status" value="1"/>
</dbReference>
<dbReference type="InterPro" id="IPR013497">
    <property type="entry name" value="Topo_IA_cen"/>
</dbReference>
<dbReference type="EMBL" id="FORG01000033">
    <property type="protein sequence ID" value="SFK16355.1"/>
    <property type="molecule type" value="Genomic_DNA"/>
</dbReference>
<dbReference type="PROSITE" id="PS52039">
    <property type="entry name" value="TOPO_IA_2"/>
    <property type="match status" value="1"/>
</dbReference>
<evidence type="ECO:0000256" key="3">
    <source>
        <dbReference type="ARBA" id="ARBA00012891"/>
    </source>
</evidence>
<dbReference type="Gene3D" id="2.70.20.10">
    <property type="entry name" value="Topoisomerase I, domain 3"/>
    <property type="match status" value="1"/>
</dbReference>
<proteinExistence type="inferred from homology"/>
<dbReference type="PANTHER" id="PTHR11390:SF21">
    <property type="entry name" value="DNA TOPOISOMERASE 3-ALPHA"/>
    <property type="match status" value="1"/>
</dbReference>
<keyword evidence="15" id="KW-1185">Reference proteome</keyword>
<dbReference type="PANTHER" id="PTHR11390">
    <property type="entry name" value="PROKARYOTIC DNA TOPOISOMERASE"/>
    <property type="match status" value="1"/>
</dbReference>
<dbReference type="Pfam" id="PF13342">
    <property type="entry name" value="Toprim_Crpt"/>
    <property type="match status" value="1"/>
</dbReference>
<evidence type="ECO:0000256" key="5">
    <source>
        <dbReference type="ARBA" id="ARBA00023125"/>
    </source>
</evidence>
<evidence type="ECO:0000256" key="10">
    <source>
        <dbReference type="ARBA" id="ARBA00032877"/>
    </source>
</evidence>
<dbReference type="Proteomes" id="UP000224607">
    <property type="component" value="Unassembled WGS sequence"/>
</dbReference>
<dbReference type="InterPro" id="IPR013824">
    <property type="entry name" value="Topo_IA_cen_sub1"/>
</dbReference>
<dbReference type="GO" id="GO:0006265">
    <property type="term" value="P:DNA topological change"/>
    <property type="evidence" value="ECO:0007669"/>
    <property type="project" value="InterPro"/>
</dbReference>
<dbReference type="AlphaFoldDB" id="A0A1I3X9R3"/>
<dbReference type="SMART" id="SM00437">
    <property type="entry name" value="TOP1Ac"/>
    <property type="match status" value="1"/>
</dbReference>
<evidence type="ECO:0000256" key="7">
    <source>
        <dbReference type="ARBA" id="ARBA00030003"/>
    </source>
</evidence>
<dbReference type="GO" id="GO:0003677">
    <property type="term" value="F:DNA binding"/>
    <property type="evidence" value="ECO:0007669"/>
    <property type="project" value="UniProtKB-KW"/>
</dbReference>
<accession>A0A1I3X9R3</accession>
<evidence type="ECO:0000256" key="6">
    <source>
        <dbReference type="ARBA" id="ARBA00023235"/>
    </source>
</evidence>
<name>A0A1I3X9R3_9GAMM</name>
<dbReference type="SMART" id="SM00436">
    <property type="entry name" value="TOP1Bc"/>
    <property type="match status" value="1"/>
</dbReference>
<dbReference type="RefSeq" id="WP_092514100.1">
    <property type="nucleotide sequence ID" value="NZ_CAWNQB010000020.1"/>
</dbReference>
<dbReference type="Pfam" id="PF01751">
    <property type="entry name" value="Toprim"/>
    <property type="match status" value="1"/>
</dbReference>
<dbReference type="CDD" id="cd03362">
    <property type="entry name" value="TOPRIM_TopoIA_TopoIII"/>
    <property type="match status" value="1"/>
</dbReference>
<dbReference type="Proteomes" id="UP000198919">
    <property type="component" value="Unassembled WGS sequence"/>
</dbReference>
<organism evidence="13 14">
    <name type="scientific">Xenorhabdus mauleonii</name>
    <dbReference type="NCBI Taxonomy" id="351675"/>
    <lineage>
        <taxon>Bacteria</taxon>
        <taxon>Pseudomonadati</taxon>
        <taxon>Pseudomonadota</taxon>
        <taxon>Gammaproteobacteria</taxon>
        <taxon>Enterobacterales</taxon>
        <taxon>Morganellaceae</taxon>
        <taxon>Xenorhabdus</taxon>
    </lineage>
</organism>
<dbReference type="OrthoDB" id="9803554at2"/>
<evidence type="ECO:0000256" key="1">
    <source>
        <dbReference type="ARBA" id="ARBA00000213"/>
    </source>
</evidence>
<evidence type="ECO:0000259" key="11">
    <source>
        <dbReference type="PROSITE" id="PS52039"/>
    </source>
</evidence>
<dbReference type="GO" id="GO:0043597">
    <property type="term" value="C:cytoplasmic replication fork"/>
    <property type="evidence" value="ECO:0007669"/>
    <property type="project" value="TreeGrafter"/>
</dbReference>
<dbReference type="STRING" id="351675.SAMN05421680_13313"/>
<keyword evidence="4" id="KW-0799">Topoisomerase</keyword>
<keyword evidence="5" id="KW-0238">DNA-binding</keyword>
<dbReference type="InterPro" id="IPR000380">
    <property type="entry name" value="Topo_IA"/>
</dbReference>
<evidence type="ECO:0000256" key="9">
    <source>
        <dbReference type="ARBA" id="ARBA00032235"/>
    </source>
</evidence>
<dbReference type="InterPro" id="IPR003602">
    <property type="entry name" value="Topo_IA_DNA-bd_dom"/>
</dbReference>
<gene>
    <name evidence="13" type="ORF">SAMN05421680_13313</name>
    <name evidence="12" type="ORF">Xmau_04199</name>
</gene>
<sequence>MRLFIAEKPAVGKDIANALGSAVRKDGYFQCGHDCVTWCVGHIIKSAEPEAYNPDYKNWTKSDLPLKMFPVKYEPKVETAAQVKIVVDLIEKADSICHVGDPDDEGQLLVDEILIYAGNTKPVQRVLINDNTPAAVKKALSSPQDNNHKKFRGMFNKALARSVGDAIFGMSMTRACTIDARENGYKGVLSVGRVQTPVLGLICQRYLDFTNHKESLYQTIQGQFLHETAGRFAANWKVSENAPQDEKKRLNSEDYAKRLTQSFTGKDAEIVSAAVDEKETTPPLPFNLSELQQILNKKHKLSADKTLKITQDLREKYKCITYNRSDCSYLSDEQFAEAPQILEALKKSFPNQPNVDSQRKSKAFNSENVTAHTAIIPTTAVPDLTQLSEQEKIVYQIIVERYLIQFMPNKRYQEASVVLKIGLESFSTRAVNITDKGFSAFSAEESDDSGQNDEESGDFDILKKLRTGEAVRCEQATYKNNKTKPQPLFTEATLLNAMDNIVNFVTDPQIKALLKAKDAGKKKGQRGIGTQATRASFVPLLVKRGFIIIEKQKLIPTQAGLDFFQSLPKKVIQPDMTAFWSEKQNDIESGDLSVDNFIDALYADIEELLTQTAVKVTDKSSLQFLSFPCPCCNSGVTEKAKLVVCEKNCGWKFWKIIASKELSAKQIETLYEKGMTSFIKGFTGKNGKFEAQLKLEDKKTGKISFKFKPREVKK</sequence>
<evidence type="ECO:0000313" key="13">
    <source>
        <dbReference type="EMBL" id="SFK16355.1"/>
    </source>
</evidence>
<feature type="domain" description="Topo IA-type catalytic" evidence="11">
    <location>
        <begin position="151"/>
        <end position="609"/>
    </location>
</feature>
<dbReference type="CDD" id="cd00186">
    <property type="entry name" value="TOP1Ac"/>
    <property type="match status" value="1"/>
</dbReference>
<dbReference type="InterPro" id="IPR013826">
    <property type="entry name" value="Topo_IA_cen_sub3"/>
</dbReference>
<comment type="similarity">
    <text evidence="2">Belongs to the type IA topoisomerase family.</text>
</comment>
<dbReference type="SUPFAM" id="SSF56712">
    <property type="entry name" value="Prokaryotic type I DNA topoisomerase"/>
    <property type="match status" value="1"/>
</dbReference>
<evidence type="ECO:0000256" key="4">
    <source>
        <dbReference type="ARBA" id="ARBA00023029"/>
    </source>
</evidence>
<dbReference type="PRINTS" id="PR00417">
    <property type="entry name" value="PRTPISMRASEI"/>
</dbReference>
<keyword evidence="6 13" id="KW-0413">Isomerase</keyword>
<dbReference type="EMBL" id="NITY01000027">
    <property type="protein sequence ID" value="PHM36529.1"/>
    <property type="molecule type" value="Genomic_DNA"/>
</dbReference>
<dbReference type="InterPro" id="IPR006171">
    <property type="entry name" value="TOPRIM_dom"/>
</dbReference>
<dbReference type="EC" id="5.6.2.1" evidence="3"/>
<dbReference type="InterPro" id="IPR023405">
    <property type="entry name" value="Topo_IA_core_domain"/>
</dbReference>
<comment type="catalytic activity">
    <reaction evidence="1">
        <text>ATP-independent breakage of single-stranded DNA, followed by passage and rejoining.</text>
        <dbReference type="EC" id="5.6.2.1"/>
    </reaction>
</comment>
<dbReference type="GO" id="GO:0006310">
    <property type="term" value="P:DNA recombination"/>
    <property type="evidence" value="ECO:0007669"/>
    <property type="project" value="TreeGrafter"/>
</dbReference>
<dbReference type="SMART" id="SM00493">
    <property type="entry name" value="TOPRIM"/>
    <property type="match status" value="1"/>
</dbReference>
<evidence type="ECO:0000313" key="12">
    <source>
        <dbReference type="EMBL" id="PHM36529.1"/>
    </source>
</evidence>
<dbReference type="InterPro" id="IPR003601">
    <property type="entry name" value="Topo_IA_2"/>
</dbReference>
<dbReference type="InterPro" id="IPR034144">
    <property type="entry name" value="TOPRIM_TopoIII"/>
</dbReference>
<dbReference type="InterPro" id="IPR013825">
    <property type="entry name" value="Topo_IA_cen_sub2"/>
</dbReference>
<evidence type="ECO:0000313" key="15">
    <source>
        <dbReference type="Proteomes" id="UP000224607"/>
    </source>
</evidence>
<dbReference type="InterPro" id="IPR025589">
    <property type="entry name" value="Toprim_C_rpt"/>
</dbReference>
<reference evidence="14" key="1">
    <citation type="submission" date="2016-10" db="EMBL/GenBank/DDBJ databases">
        <authorList>
            <person name="Varghese N."/>
            <person name="Submissions S."/>
        </authorList>
    </citation>
    <scope>NUCLEOTIDE SEQUENCE [LARGE SCALE GENOMIC DNA]</scope>
    <source>
        <strain evidence="14">DSM 17908</strain>
    </source>
</reference>
<evidence type="ECO:0000256" key="8">
    <source>
        <dbReference type="ARBA" id="ARBA00031985"/>
    </source>
</evidence>
<dbReference type="Gene3D" id="1.10.460.10">
    <property type="entry name" value="Topoisomerase I, domain 2"/>
    <property type="match status" value="1"/>
</dbReference>
<dbReference type="GO" id="GO:0006281">
    <property type="term" value="P:DNA repair"/>
    <property type="evidence" value="ECO:0007669"/>
    <property type="project" value="TreeGrafter"/>
</dbReference>
<evidence type="ECO:0000313" key="14">
    <source>
        <dbReference type="Proteomes" id="UP000198919"/>
    </source>
</evidence>
<reference evidence="13" key="2">
    <citation type="submission" date="2016-10" db="EMBL/GenBank/DDBJ databases">
        <authorList>
            <person name="de Groot N.N."/>
        </authorList>
    </citation>
    <scope>NUCLEOTIDE SEQUENCE [LARGE SCALE GENOMIC DNA]</scope>
    <source>
        <strain evidence="13">DSM 17908</strain>
    </source>
</reference>
<reference evidence="12 15" key="3">
    <citation type="journal article" date="2017" name="Nat. Microbiol.">
        <title>Natural product diversity associated with the nematode symbionts Photorhabdus and Xenorhabdus.</title>
        <authorList>
            <person name="Tobias N.J."/>
            <person name="Wolff H."/>
            <person name="Djahanschiri B."/>
            <person name="Grundmann F."/>
            <person name="Kronenwerth M."/>
            <person name="Shi Y.M."/>
            <person name="Simonyi S."/>
            <person name="Grun P."/>
            <person name="Shapiro-Ilan D."/>
            <person name="Pidot S.J."/>
            <person name="Stinear T.P."/>
            <person name="Ebersberger I."/>
            <person name="Bode H.B."/>
        </authorList>
    </citation>
    <scope>NUCLEOTIDE SEQUENCE [LARGE SCALE GENOMIC DNA]</scope>
    <source>
        <strain evidence="12 15">DSM 17908</strain>
    </source>
</reference>
<evidence type="ECO:0000256" key="2">
    <source>
        <dbReference type="ARBA" id="ARBA00009446"/>
    </source>
</evidence>
<dbReference type="NCBIfam" id="NF005829">
    <property type="entry name" value="PRK07726.1"/>
    <property type="match status" value="1"/>
</dbReference>
<protein>
    <recommendedName>
        <fullName evidence="3">DNA topoisomerase</fullName>
        <ecNumber evidence="3">5.6.2.1</ecNumber>
    </recommendedName>
    <alternativeName>
        <fullName evidence="10">Omega-protein</fullName>
    </alternativeName>
    <alternativeName>
        <fullName evidence="9">Relaxing enzyme</fullName>
    </alternativeName>
    <alternativeName>
        <fullName evidence="7">Swivelase</fullName>
    </alternativeName>
    <alternativeName>
        <fullName evidence="8">Untwisting enzyme</fullName>
    </alternativeName>
</protein>
<dbReference type="Gene3D" id="3.40.50.140">
    <property type="match status" value="1"/>
</dbReference>
<dbReference type="GO" id="GO:0003917">
    <property type="term" value="F:DNA topoisomerase type I (single strand cut, ATP-independent) activity"/>
    <property type="evidence" value="ECO:0007669"/>
    <property type="project" value="UniProtKB-EC"/>
</dbReference>